<dbReference type="EMBL" id="FONY01000002">
    <property type="protein sequence ID" value="SFE47855.1"/>
    <property type="molecule type" value="Genomic_DNA"/>
</dbReference>
<name>A0A1I2AV20_9BACT</name>
<accession>A0A1I2AV20</accession>
<keyword evidence="2" id="KW-1185">Reference proteome</keyword>
<protein>
    <submittedName>
        <fullName evidence="1">Uncharacterized protein</fullName>
    </submittedName>
</protein>
<dbReference type="OrthoDB" id="1488494at2"/>
<dbReference type="Proteomes" id="UP000199513">
    <property type="component" value="Unassembled WGS sequence"/>
</dbReference>
<organism evidence="1 2">
    <name type="scientific">Thermoflexibacter ruber</name>
    <dbReference type="NCBI Taxonomy" id="1003"/>
    <lineage>
        <taxon>Bacteria</taxon>
        <taxon>Pseudomonadati</taxon>
        <taxon>Bacteroidota</taxon>
        <taxon>Cytophagia</taxon>
        <taxon>Cytophagales</taxon>
        <taxon>Thermoflexibacteraceae</taxon>
        <taxon>Thermoflexibacter</taxon>
    </lineage>
</organism>
<proteinExistence type="predicted"/>
<evidence type="ECO:0000313" key="1">
    <source>
        <dbReference type="EMBL" id="SFE47855.1"/>
    </source>
</evidence>
<sequence>MNLLQHINAEEIDRLLSSKTFKDKDLPLPLLKKASLDTPLSFGENGILPIKALSNFQVRLFDLADNKTIQPSDANVRNLLAPKQGEAWLAYSSESHLDIDNPKLISQLGINFDVDKKIIFNSYKVHTDSQTLPQAIFQDLKDFVVIFSKSQVLNNLQINEAVSMQVAGKFKTSATVRWADIFAGSLNQLGKLLGSNESIKVQLGAKAEADFSIEVKDDFNLVICKIADNQYKISLTKAVAQNISAKADLNIGVSLQNSAQVMRMLAPMIEGIFDLPENKLKEIGEKIKADQWLDEAERQAVGVIIKRLGLSQGMDIKQIPQKIEETEKSVLELVKNIAQTKVQLGFSFEYQRLKSEDAFLQAVVSQSILEQNHQNILFFKINDLLSNLIDKEGAKIEKYLHETRYQKRVAWGLGLDFGRWGALAGKDNKSVEWSIRQNAQLKQQVSFVGTRIYKATEWKNKVNWGVSFTAQMPNFSFENIAKAHEFQYGLQVIWEQTENETDKEELLQIIDLAVLWGIITEEEFDKYALELENTLGNTKNISYVFQIQVPNEAFVMLLPVLSRKINTLIGKALGAGMNFLNYFDARKVAEKRAELYAPLWATYLSKYEENINWASLAQTHLKSQHKDLANYEGSYQRNSVGGYNYFQGLIQLNPNTATQVESFVAGANLLAKGIGSELPYEEVIQKSFEQMQAFWTQSHHIRSFGYYLLDIAKNPNIDVFHQISRTLTIHYQANNSLQTIQIAKK</sequence>
<evidence type="ECO:0000313" key="2">
    <source>
        <dbReference type="Proteomes" id="UP000199513"/>
    </source>
</evidence>
<dbReference type="AlphaFoldDB" id="A0A1I2AV20"/>
<gene>
    <name evidence="1" type="ORF">SAMN04488541_100221</name>
</gene>
<dbReference type="RefSeq" id="WP_091538633.1">
    <property type="nucleotide sequence ID" value="NZ_FONY01000002.1"/>
</dbReference>
<reference evidence="1 2" key="1">
    <citation type="submission" date="2016-10" db="EMBL/GenBank/DDBJ databases">
        <authorList>
            <person name="de Groot N.N."/>
        </authorList>
    </citation>
    <scope>NUCLEOTIDE SEQUENCE [LARGE SCALE GENOMIC DNA]</scope>
    <source>
        <strain>GEY</strain>
        <strain evidence="2">DSM 9560</strain>
    </source>
</reference>
<dbReference type="STRING" id="1003.SAMN04488541_100221"/>